<dbReference type="EnsemblMetazoa" id="Aqu2.1.17754_001">
    <property type="protein sequence ID" value="Aqu2.1.17754_001"/>
    <property type="gene ID" value="Aqu2.1.17754"/>
</dbReference>
<name>A0A1X7TS32_AMPQE</name>
<dbReference type="AlphaFoldDB" id="A0A1X7TS32"/>
<evidence type="ECO:0000313" key="1">
    <source>
        <dbReference type="EnsemblMetazoa" id="Aqu2.1.17754_001"/>
    </source>
</evidence>
<reference evidence="1" key="1">
    <citation type="submission" date="2017-05" db="UniProtKB">
        <authorList>
            <consortium name="EnsemblMetazoa"/>
        </authorList>
    </citation>
    <scope>IDENTIFICATION</scope>
</reference>
<dbReference type="InParanoid" id="A0A1X7TS32"/>
<accession>A0A1X7TS32</accession>
<sequence length="54" mass="5833">GCWAFAKGSGTVLCSIHCETPQLLGLLLFSFCESSNSLEICHIYIPEKKVPCAS</sequence>
<organism evidence="1">
    <name type="scientific">Amphimedon queenslandica</name>
    <name type="common">Sponge</name>
    <dbReference type="NCBI Taxonomy" id="400682"/>
    <lineage>
        <taxon>Eukaryota</taxon>
        <taxon>Metazoa</taxon>
        <taxon>Porifera</taxon>
        <taxon>Demospongiae</taxon>
        <taxon>Heteroscleromorpha</taxon>
        <taxon>Haplosclerida</taxon>
        <taxon>Niphatidae</taxon>
        <taxon>Amphimedon</taxon>
    </lineage>
</organism>
<protein>
    <submittedName>
        <fullName evidence="1">Uncharacterized protein</fullName>
    </submittedName>
</protein>
<proteinExistence type="predicted"/>